<dbReference type="Proteomes" id="UP001151760">
    <property type="component" value="Unassembled WGS sequence"/>
</dbReference>
<name>A0ABQ5GU27_9ASTR</name>
<sequence>MPGFRLPVKHIGISGDGREGERVYNSMSRKEVEGGGGDEEVLRKKYRNGSAYGGDKVVELAWYGISGPL</sequence>
<gene>
    <name evidence="1" type="ORF">Tco_1045471</name>
</gene>
<dbReference type="EMBL" id="BQNB010018830">
    <property type="protein sequence ID" value="GJT78746.1"/>
    <property type="molecule type" value="Genomic_DNA"/>
</dbReference>
<organism evidence="1 2">
    <name type="scientific">Tanacetum coccineum</name>
    <dbReference type="NCBI Taxonomy" id="301880"/>
    <lineage>
        <taxon>Eukaryota</taxon>
        <taxon>Viridiplantae</taxon>
        <taxon>Streptophyta</taxon>
        <taxon>Embryophyta</taxon>
        <taxon>Tracheophyta</taxon>
        <taxon>Spermatophyta</taxon>
        <taxon>Magnoliopsida</taxon>
        <taxon>eudicotyledons</taxon>
        <taxon>Gunneridae</taxon>
        <taxon>Pentapetalae</taxon>
        <taxon>asterids</taxon>
        <taxon>campanulids</taxon>
        <taxon>Asterales</taxon>
        <taxon>Asteraceae</taxon>
        <taxon>Asteroideae</taxon>
        <taxon>Anthemideae</taxon>
        <taxon>Anthemidinae</taxon>
        <taxon>Tanacetum</taxon>
    </lineage>
</organism>
<reference evidence="1" key="1">
    <citation type="journal article" date="2022" name="Int. J. Mol. Sci.">
        <title>Draft Genome of Tanacetum Coccineum: Genomic Comparison of Closely Related Tanacetum-Family Plants.</title>
        <authorList>
            <person name="Yamashiro T."/>
            <person name="Shiraishi A."/>
            <person name="Nakayama K."/>
            <person name="Satake H."/>
        </authorList>
    </citation>
    <scope>NUCLEOTIDE SEQUENCE</scope>
</reference>
<evidence type="ECO:0000313" key="1">
    <source>
        <dbReference type="EMBL" id="GJT78746.1"/>
    </source>
</evidence>
<evidence type="ECO:0000313" key="2">
    <source>
        <dbReference type="Proteomes" id="UP001151760"/>
    </source>
</evidence>
<reference evidence="1" key="2">
    <citation type="submission" date="2022-01" db="EMBL/GenBank/DDBJ databases">
        <authorList>
            <person name="Yamashiro T."/>
            <person name="Shiraishi A."/>
            <person name="Satake H."/>
            <person name="Nakayama K."/>
        </authorList>
    </citation>
    <scope>NUCLEOTIDE SEQUENCE</scope>
</reference>
<comment type="caution">
    <text evidence="1">The sequence shown here is derived from an EMBL/GenBank/DDBJ whole genome shotgun (WGS) entry which is preliminary data.</text>
</comment>
<protein>
    <submittedName>
        <fullName evidence="1">Uncharacterized protein</fullName>
    </submittedName>
</protein>
<proteinExistence type="predicted"/>
<keyword evidence="2" id="KW-1185">Reference proteome</keyword>
<accession>A0ABQ5GU27</accession>